<name>I4GWE4_MICAE</name>
<accession>I4GWE4</accession>
<gene>
    <name evidence="1" type="ORF">MICAE_2370017</name>
</gene>
<protein>
    <submittedName>
        <fullName evidence="1">Uncharacterized protein</fullName>
    </submittedName>
</protein>
<dbReference type="HOGENOM" id="CLU_3436756_0_0_3"/>
<dbReference type="EMBL" id="CAIL01000154">
    <property type="protein sequence ID" value="CCI14118.1"/>
    <property type="molecule type" value="Genomic_DNA"/>
</dbReference>
<dbReference type="Proteomes" id="UP000003273">
    <property type="component" value="Unassembled WGS sequence"/>
</dbReference>
<organism evidence="1 2">
    <name type="scientific">Microcystis aeruginosa PCC 9806</name>
    <dbReference type="NCBI Taxonomy" id="1160282"/>
    <lineage>
        <taxon>Bacteria</taxon>
        <taxon>Bacillati</taxon>
        <taxon>Cyanobacteriota</taxon>
        <taxon>Cyanophyceae</taxon>
        <taxon>Oscillatoriophycideae</taxon>
        <taxon>Chroococcales</taxon>
        <taxon>Microcystaceae</taxon>
        <taxon>Microcystis</taxon>
    </lineage>
</organism>
<evidence type="ECO:0000313" key="1">
    <source>
        <dbReference type="EMBL" id="CCI14118.1"/>
    </source>
</evidence>
<comment type="caution">
    <text evidence="1">The sequence shown here is derived from an EMBL/GenBank/DDBJ whole genome shotgun (WGS) entry which is preliminary data.</text>
</comment>
<proteinExistence type="predicted"/>
<reference evidence="1 2" key="1">
    <citation type="submission" date="2012-04" db="EMBL/GenBank/DDBJ databases">
        <authorList>
            <person name="Genoscope - CEA"/>
        </authorList>
    </citation>
    <scope>NUCLEOTIDE SEQUENCE [LARGE SCALE GENOMIC DNA]</scope>
    <source>
        <strain evidence="1 2">9806</strain>
    </source>
</reference>
<evidence type="ECO:0000313" key="2">
    <source>
        <dbReference type="Proteomes" id="UP000003273"/>
    </source>
</evidence>
<sequence length="12" mass="1358">MISILYANTFNA</sequence>